<feature type="transmembrane region" description="Helical" evidence="7">
    <location>
        <begin position="20"/>
        <end position="39"/>
    </location>
</feature>
<feature type="transmembrane region" description="Helical" evidence="7">
    <location>
        <begin position="184"/>
        <end position="202"/>
    </location>
</feature>
<dbReference type="PANTHER" id="PTHR42688:SF1">
    <property type="entry name" value="BLR5212 PROTEIN"/>
    <property type="match status" value="1"/>
</dbReference>
<dbReference type="RefSeq" id="WP_246088057.1">
    <property type="nucleotide sequence ID" value="NZ_VFOV01000001.1"/>
</dbReference>
<evidence type="ECO:0000256" key="6">
    <source>
        <dbReference type="SAM" id="MobiDB-lite"/>
    </source>
</evidence>
<name>A0A543A6R3_9ACTN</name>
<dbReference type="SUPFAM" id="SSF103473">
    <property type="entry name" value="MFS general substrate transporter"/>
    <property type="match status" value="1"/>
</dbReference>
<evidence type="ECO:0000256" key="5">
    <source>
        <dbReference type="ARBA" id="ARBA00023136"/>
    </source>
</evidence>
<gene>
    <name evidence="9" type="ORF">FB381_2147</name>
</gene>
<dbReference type="PANTHER" id="PTHR42688">
    <property type="entry name" value="CONSERVED PROTEIN"/>
    <property type="match status" value="1"/>
</dbReference>
<dbReference type="PROSITE" id="PS50850">
    <property type="entry name" value="MFS"/>
    <property type="match status" value="1"/>
</dbReference>
<feature type="domain" description="Major facilitator superfamily (MFS) profile" evidence="8">
    <location>
        <begin position="24"/>
        <end position="431"/>
    </location>
</feature>
<evidence type="ECO:0000313" key="10">
    <source>
        <dbReference type="Proteomes" id="UP000320209"/>
    </source>
</evidence>
<dbReference type="CDD" id="cd17370">
    <property type="entry name" value="MFS_MJ1317_like"/>
    <property type="match status" value="1"/>
</dbReference>
<dbReference type="Pfam" id="PF07690">
    <property type="entry name" value="MFS_1"/>
    <property type="match status" value="1"/>
</dbReference>
<dbReference type="InterPro" id="IPR011701">
    <property type="entry name" value="MFS"/>
</dbReference>
<feature type="transmembrane region" description="Helical" evidence="7">
    <location>
        <begin position="93"/>
        <end position="126"/>
    </location>
</feature>
<dbReference type="GO" id="GO:0022857">
    <property type="term" value="F:transmembrane transporter activity"/>
    <property type="evidence" value="ECO:0007669"/>
    <property type="project" value="InterPro"/>
</dbReference>
<feature type="transmembrane region" description="Helical" evidence="7">
    <location>
        <begin position="378"/>
        <end position="401"/>
    </location>
</feature>
<evidence type="ECO:0000256" key="1">
    <source>
        <dbReference type="ARBA" id="ARBA00004651"/>
    </source>
</evidence>
<evidence type="ECO:0000256" key="7">
    <source>
        <dbReference type="SAM" id="Phobius"/>
    </source>
</evidence>
<dbReference type="InterPro" id="IPR052425">
    <property type="entry name" value="Uncharacterized_MFS-type"/>
</dbReference>
<keyword evidence="10" id="KW-1185">Reference proteome</keyword>
<feature type="transmembrane region" description="Helical" evidence="7">
    <location>
        <begin position="407"/>
        <end position="424"/>
    </location>
</feature>
<evidence type="ECO:0000256" key="2">
    <source>
        <dbReference type="ARBA" id="ARBA00022475"/>
    </source>
</evidence>
<feature type="transmembrane region" description="Helical" evidence="7">
    <location>
        <begin position="285"/>
        <end position="309"/>
    </location>
</feature>
<evidence type="ECO:0000256" key="3">
    <source>
        <dbReference type="ARBA" id="ARBA00022692"/>
    </source>
</evidence>
<dbReference type="GO" id="GO:0005886">
    <property type="term" value="C:plasma membrane"/>
    <property type="evidence" value="ECO:0007669"/>
    <property type="project" value="UniProtKB-SubCell"/>
</dbReference>
<evidence type="ECO:0000259" key="8">
    <source>
        <dbReference type="PROSITE" id="PS50850"/>
    </source>
</evidence>
<keyword evidence="5 7" id="KW-0472">Membrane</keyword>
<keyword evidence="4 7" id="KW-1133">Transmembrane helix</keyword>
<dbReference type="InterPro" id="IPR020846">
    <property type="entry name" value="MFS_dom"/>
</dbReference>
<dbReference type="Gene3D" id="1.20.1250.20">
    <property type="entry name" value="MFS general substrate transporter like domains"/>
    <property type="match status" value="2"/>
</dbReference>
<keyword evidence="3 7" id="KW-0812">Transmembrane</keyword>
<organism evidence="9 10">
    <name type="scientific">Nocardioides albertanoniae</name>
    <dbReference type="NCBI Taxonomy" id="1175486"/>
    <lineage>
        <taxon>Bacteria</taxon>
        <taxon>Bacillati</taxon>
        <taxon>Actinomycetota</taxon>
        <taxon>Actinomycetes</taxon>
        <taxon>Propionibacteriales</taxon>
        <taxon>Nocardioidaceae</taxon>
        <taxon>Nocardioides</taxon>
    </lineage>
</organism>
<feature type="transmembrane region" description="Helical" evidence="7">
    <location>
        <begin position="259"/>
        <end position="279"/>
    </location>
</feature>
<dbReference type="Proteomes" id="UP000320209">
    <property type="component" value="Unassembled WGS sequence"/>
</dbReference>
<dbReference type="AlphaFoldDB" id="A0A543A6R3"/>
<feature type="transmembrane region" description="Helical" evidence="7">
    <location>
        <begin position="51"/>
        <end position="73"/>
    </location>
</feature>
<keyword evidence="2" id="KW-1003">Cell membrane</keyword>
<accession>A0A543A6R3</accession>
<reference evidence="9 10" key="1">
    <citation type="submission" date="2019-06" db="EMBL/GenBank/DDBJ databases">
        <title>Sequencing the genomes of 1000 actinobacteria strains.</title>
        <authorList>
            <person name="Klenk H.-P."/>
        </authorList>
    </citation>
    <scope>NUCLEOTIDE SEQUENCE [LARGE SCALE GENOMIC DNA]</scope>
    <source>
        <strain evidence="9 10">DSM 25218</strain>
    </source>
</reference>
<proteinExistence type="predicted"/>
<protein>
    <submittedName>
        <fullName evidence="9">MFS transporter</fullName>
    </submittedName>
</protein>
<comment type="caution">
    <text evidence="9">The sequence shown here is derived from an EMBL/GenBank/DDBJ whole genome shotgun (WGS) entry which is preliminary data.</text>
</comment>
<feature type="region of interest" description="Disordered" evidence="6">
    <location>
        <begin position="213"/>
        <end position="236"/>
    </location>
</feature>
<dbReference type="EMBL" id="VFOV01000001">
    <property type="protein sequence ID" value="TQL68258.1"/>
    <property type="molecule type" value="Genomic_DNA"/>
</dbReference>
<evidence type="ECO:0000313" key="9">
    <source>
        <dbReference type="EMBL" id="TQL68258.1"/>
    </source>
</evidence>
<feature type="transmembrane region" description="Helical" evidence="7">
    <location>
        <begin position="321"/>
        <end position="342"/>
    </location>
</feature>
<dbReference type="InterPro" id="IPR036259">
    <property type="entry name" value="MFS_trans_sf"/>
</dbReference>
<comment type="subcellular location">
    <subcellularLocation>
        <location evidence="1">Cell membrane</location>
        <topology evidence="1">Multi-pass membrane protein</topology>
    </subcellularLocation>
</comment>
<sequence length="442" mass="45205">MTQTSPPHETAPAGGPKAWTPWRTVFAFGLVSLFADMVYEGMRAMSGPFLGSLGASALTVGLITGAGEGIALVLRLVTGVWADRSHNHWRLTVLGYAMTAVCVPLLAVAPFIGGAGLAVAATLILLERAGKAVRSPAKSALLARMATSTGRGKGFAVHKALDQVGAFSGPLLLAGVAAATGLLWPGFALLAIPGALSLLLLAQLRRRAPIVTEPEAEPGHEPGQGPGHEHDNRPSPAASALAALGRAATGSDLPRRFHLFSLASAMMTAGLMTFGVISFRMVDDGLLLAAAVPLVYALAMAVEALAALGTGHLFDRRGSRVLLVVPVLVAAVPLLVFTSQLWLVLVGVAVWGIATGIQDSTVKAFVADLVPSSRRATAYGVFAAVQGIGALAGGGLAGALVSGHVPVLAAVIGGLQLVAFGLLWRITRRSAGEATPAQPSRR</sequence>
<evidence type="ECO:0000256" key="4">
    <source>
        <dbReference type="ARBA" id="ARBA00022989"/>
    </source>
</evidence>